<feature type="non-terminal residue" evidence="1">
    <location>
        <position position="34"/>
    </location>
</feature>
<protein>
    <submittedName>
        <fullName evidence="1">Rod shape-determining protein MreD</fullName>
    </submittedName>
</protein>
<organism evidence="1 2">
    <name type="scientific">Pseudoalteromonas ruthenica</name>
    <dbReference type="NCBI Taxonomy" id="151081"/>
    <lineage>
        <taxon>Bacteria</taxon>
        <taxon>Pseudomonadati</taxon>
        <taxon>Pseudomonadota</taxon>
        <taxon>Gammaproteobacteria</taxon>
        <taxon>Alteromonadales</taxon>
        <taxon>Pseudoalteromonadaceae</taxon>
        <taxon>Pseudoalteromonas</taxon>
    </lineage>
</organism>
<dbReference type="Proteomes" id="UP000305874">
    <property type="component" value="Unassembled WGS sequence"/>
</dbReference>
<name>A0A5S3XYH8_9GAMM</name>
<evidence type="ECO:0000313" key="2">
    <source>
        <dbReference type="Proteomes" id="UP000305874"/>
    </source>
</evidence>
<dbReference type="EMBL" id="PNCG01001208">
    <property type="protein sequence ID" value="TMP64455.1"/>
    <property type="molecule type" value="Genomic_DNA"/>
</dbReference>
<evidence type="ECO:0000313" key="1">
    <source>
        <dbReference type="EMBL" id="TMP64455.1"/>
    </source>
</evidence>
<sequence>MIRRSYFFVALSIFFALVMALMPLPISAEPFRPD</sequence>
<gene>
    <name evidence="1" type="ORF">CWC05_24470</name>
</gene>
<dbReference type="AlphaFoldDB" id="A0A5S3XYH8"/>
<reference evidence="2" key="2">
    <citation type="submission" date="2019-06" db="EMBL/GenBank/DDBJ databases">
        <title>Co-occurence of chitin degradation, pigmentation and bioactivity in marine Pseudoalteromonas.</title>
        <authorList>
            <person name="Sonnenschein E.C."/>
            <person name="Bech P.K."/>
        </authorList>
    </citation>
    <scope>NUCLEOTIDE SEQUENCE [LARGE SCALE GENOMIC DNA]</scope>
    <source>
        <strain evidence="2">S2897</strain>
    </source>
</reference>
<comment type="caution">
    <text evidence="1">The sequence shown here is derived from an EMBL/GenBank/DDBJ whole genome shotgun (WGS) entry which is preliminary data.</text>
</comment>
<reference evidence="1 2" key="1">
    <citation type="submission" date="2017-12" db="EMBL/GenBank/DDBJ databases">
        <authorList>
            <person name="Paulsen S."/>
            <person name="Gram L.K."/>
        </authorList>
    </citation>
    <scope>NUCLEOTIDE SEQUENCE [LARGE SCALE GENOMIC DNA]</scope>
    <source>
        <strain evidence="1 2">S2897</strain>
    </source>
</reference>
<proteinExistence type="predicted"/>
<accession>A0A5S3XYH8</accession>